<dbReference type="AlphaFoldDB" id="A0A644YTM9"/>
<dbReference type="EMBL" id="VSSQ01005618">
    <property type="protein sequence ID" value="MPM29823.1"/>
    <property type="molecule type" value="Genomic_DNA"/>
</dbReference>
<proteinExistence type="predicted"/>
<comment type="caution">
    <text evidence="1">The sequence shown here is derived from an EMBL/GenBank/DDBJ whole genome shotgun (WGS) entry which is preliminary data.</text>
</comment>
<evidence type="ECO:0000313" key="1">
    <source>
        <dbReference type="EMBL" id="MPM29823.1"/>
    </source>
</evidence>
<accession>A0A644YTM9</accession>
<gene>
    <name evidence="1" type="ORF">SDC9_76364</name>
</gene>
<dbReference type="InterPro" id="IPR024036">
    <property type="entry name" value="tRNA-dHydroUridine_Synthase_C"/>
</dbReference>
<reference evidence="1" key="1">
    <citation type="submission" date="2019-08" db="EMBL/GenBank/DDBJ databases">
        <authorList>
            <person name="Kucharzyk K."/>
            <person name="Murdoch R.W."/>
            <person name="Higgins S."/>
            <person name="Loffler F."/>
        </authorList>
    </citation>
    <scope>NUCLEOTIDE SEQUENCE</scope>
</reference>
<protein>
    <submittedName>
        <fullName evidence="1">Uncharacterized protein</fullName>
    </submittedName>
</protein>
<dbReference type="Gene3D" id="1.10.1200.80">
    <property type="entry name" value="Putative flavin oxidoreducatase, domain 2"/>
    <property type="match status" value="1"/>
</dbReference>
<sequence>MMRHIKLKMSFMLDKVAVCELRGQLSYYIKGKKHSAQCREKLNSAEKCEDIIEILTQWNALDGGGTDD</sequence>
<name>A0A644YTM9_9ZZZZ</name>
<dbReference type="GO" id="GO:0016491">
    <property type="term" value="F:oxidoreductase activity"/>
    <property type="evidence" value="ECO:0007669"/>
    <property type="project" value="InterPro"/>
</dbReference>
<organism evidence="1">
    <name type="scientific">bioreactor metagenome</name>
    <dbReference type="NCBI Taxonomy" id="1076179"/>
    <lineage>
        <taxon>unclassified sequences</taxon>
        <taxon>metagenomes</taxon>
        <taxon>ecological metagenomes</taxon>
    </lineage>
</organism>